<evidence type="ECO:0000313" key="2">
    <source>
        <dbReference type="Proteomes" id="UP000503017"/>
    </source>
</evidence>
<proteinExistence type="predicted"/>
<gene>
    <name evidence="1" type="ORF">EB235_19865</name>
</gene>
<name>A0A6M7WUA9_RHILI</name>
<dbReference type="Proteomes" id="UP000503017">
    <property type="component" value="Chromosome"/>
</dbReference>
<dbReference type="EMBL" id="CP033367">
    <property type="protein sequence ID" value="QKD03478.1"/>
    <property type="molecule type" value="Genomic_DNA"/>
</dbReference>
<reference evidence="1 2" key="1">
    <citation type="submission" date="2018-10" db="EMBL/GenBank/DDBJ databases">
        <authorList>
            <person name="Perry B.J."/>
            <person name="Sullivan J.T."/>
            <person name="Murphy R.J.T."/>
            <person name="Ramsay J.P."/>
            <person name="Ronson C.W."/>
        </authorList>
    </citation>
    <scope>NUCLEOTIDE SEQUENCE [LARGE SCALE GENOMIC DNA]</scope>
    <source>
        <strain evidence="1 2">R88b</strain>
    </source>
</reference>
<organism evidence="1 2">
    <name type="scientific">Mesorhizobium loti R88b</name>
    <dbReference type="NCBI Taxonomy" id="935548"/>
    <lineage>
        <taxon>Bacteria</taxon>
        <taxon>Pseudomonadati</taxon>
        <taxon>Pseudomonadota</taxon>
        <taxon>Alphaproteobacteria</taxon>
        <taxon>Hyphomicrobiales</taxon>
        <taxon>Phyllobacteriaceae</taxon>
        <taxon>Mesorhizobium</taxon>
    </lineage>
</organism>
<sequence>MQSLATGWRRFWSRKLIAKYDVKAKYFTVSFKVYQSDDGERMCRMSVVSGQDSNFSPMRAVDLDLLIEAAQEARAQLGATQP</sequence>
<dbReference type="AlphaFoldDB" id="A0A6M7WUA9"/>
<evidence type="ECO:0000313" key="1">
    <source>
        <dbReference type="EMBL" id="QKD03478.1"/>
    </source>
</evidence>
<accession>A0A6M7WUA9</accession>
<protein>
    <submittedName>
        <fullName evidence="1">Uncharacterized protein</fullName>
    </submittedName>
</protein>